<name>A0A3M2RI26_9HYPO</name>
<evidence type="ECO:0000259" key="2">
    <source>
        <dbReference type="Pfam" id="PF22664"/>
    </source>
</evidence>
<reference evidence="3 4" key="1">
    <citation type="submission" date="2017-06" db="EMBL/GenBank/DDBJ databases">
        <title>Comparative genomic analysis of Ambrosia Fusariam Clade fungi.</title>
        <authorList>
            <person name="Stajich J.E."/>
            <person name="Carrillo J."/>
            <person name="Kijimoto T."/>
            <person name="Eskalen A."/>
            <person name="O'Donnell K."/>
            <person name="Kasson M."/>
        </authorList>
    </citation>
    <scope>NUCLEOTIDE SEQUENCE [LARGE SCALE GENOMIC DNA]</scope>
    <source>
        <strain evidence="3">UCR3666</strain>
    </source>
</reference>
<dbReference type="EMBL" id="NKUJ01000452">
    <property type="protein sequence ID" value="RMJ04951.1"/>
    <property type="molecule type" value="Genomic_DNA"/>
</dbReference>
<dbReference type="GO" id="GO:0016740">
    <property type="term" value="F:transferase activity"/>
    <property type="evidence" value="ECO:0007669"/>
    <property type="project" value="UniProtKB-KW"/>
</dbReference>
<sequence length="459" mass="50719">MSTPDTSNLALELDILGQLPALRIYTQISLCFPVTDPAVHPTIVDTFNKGLERLSTSFPWVAGQVKCFDESEGNTGVFKIIPLDKTPSVVVKDLRDDPSAPTMEGLRKAGFPMSMFDENVIAPRKTLPIGPDYSPDNPEPVLIFQFNFIEGGLILTVNGQHGAMDMTGQGELIRLLSKACQNEPFTEEEISTMNLKRKTIVPFLEDIEEAELDSHLENQIINTPSTPPPPPPEPAPASWAFFSFSNQSLHDLKTKATSTLDASTPFVSTDDALTAFIWQCVSRARLARLDPTAETKFSRAVDVRTQVGAPKGYPGLLQNMTYHSGTLQQIADGPLGAVASNLRSELGRDRLKFRTQAFATKLHRTPDKSIFSLTAGADPSADIMLSSWAKVNCYDLDFGFGLGKPESVRRPRFEPFECLMYLLPKRPDGEITAAISLRDVDMERLRGDEEWSMYGRFIG</sequence>
<accession>A0A3M2RI26</accession>
<dbReference type="AlphaFoldDB" id="A0A3M2RI26"/>
<dbReference type="Gene3D" id="3.30.559.10">
    <property type="entry name" value="Chloramphenicol acetyltransferase-like domain"/>
    <property type="match status" value="2"/>
</dbReference>
<dbReference type="Proteomes" id="UP000277212">
    <property type="component" value="Unassembled WGS sequence"/>
</dbReference>
<protein>
    <recommendedName>
        <fullName evidence="2">Trichothecene 3-O-acetyltransferase-like N-terminal domain-containing protein</fullName>
    </recommendedName>
</protein>
<dbReference type="Pfam" id="PF22664">
    <property type="entry name" value="TRI-like_N"/>
    <property type="match status" value="1"/>
</dbReference>
<dbReference type="InterPro" id="IPR051283">
    <property type="entry name" value="Sec_Metabolite_Acyltrans"/>
</dbReference>
<dbReference type="STRING" id="2010991.A0A3M2RI26"/>
<dbReference type="InterPro" id="IPR054710">
    <property type="entry name" value="Tri101-like_N"/>
</dbReference>
<keyword evidence="1" id="KW-0808">Transferase</keyword>
<dbReference type="PANTHER" id="PTHR31896:SF64">
    <property type="entry name" value="TRICHOTHECENE 3-O-ACETYLTRANSFERASE"/>
    <property type="match status" value="1"/>
</dbReference>
<dbReference type="OrthoDB" id="1862401at2759"/>
<evidence type="ECO:0000256" key="1">
    <source>
        <dbReference type="ARBA" id="ARBA00022679"/>
    </source>
</evidence>
<gene>
    <name evidence="3" type="ORF">CDV36_014378</name>
</gene>
<feature type="domain" description="Trichothecene 3-O-acetyltransferase-like N-terminal" evidence="2">
    <location>
        <begin position="24"/>
        <end position="180"/>
    </location>
</feature>
<dbReference type="InterPro" id="IPR023213">
    <property type="entry name" value="CAT-like_dom_sf"/>
</dbReference>
<organism evidence="3 4">
    <name type="scientific">Fusarium kuroshium</name>
    <dbReference type="NCBI Taxonomy" id="2010991"/>
    <lineage>
        <taxon>Eukaryota</taxon>
        <taxon>Fungi</taxon>
        <taxon>Dikarya</taxon>
        <taxon>Ascomycota</taxon>
        <taxon>Pezizomycotina</taxon>
        <taxon>Sordariomycetes</taxon>
        <taxon>Hypocreomycetidae</taxon>
        <taxon>Hypocreales</taxon>
        <taxon>Nectriaceae</taxon>
        <taxon>Fusarium</taxon>
        <taxon>Fusarium solani species complex</taxon>
    </lineage>
</organism>
<keyword evidence="4" id="KW-1185">Reference proteome</keyword>
<evidence type="ECO:0000313" key="4">
    <source>
        <dbReference type="Proteomes" id="UP000277212"/>
    </source>
</evidence>
<comment type="caution">
    <text evidence="3">The sequence shown here is derived from an EMBL/GenBank/DDBJ whole genome shotgun (WGS) entry which is preliminary data.</text>
</comment>
<evidence type="ECO:0000313" key="3">
    <source>
        <dbReference type="EMBL" id="RMJ04951.1"/>
    </source>
</evidence>
<proteinExistence type="predicted"/>
<dbReference type="PANTHER" id="PTHR31896">
    <property type="entry name" value="FAMILY REGULATORY PROTEIN, PUTATIVE (AFU_ORTHOLOGUE AFUA_3G14730)-RELATED"/>
    <property type="match status" value="1"/>
</dbReference>